<dbReference type="SUPFAM" id="SSF55729">
    <property type="entry name" value="Acyl-CoA N-acyltransferases (Nat)"/>
    <property type="match status" value="1"/>
</dbReference>
<accession>A0A2W1N0D1</accession>
<evidence type="ECO:0000313" key="2">
    <source>
        <dbReference type="Proteomes" id="UP000249248"/>
    </source>
</evidence>
<dbReference type="GO" id="GO:0016740">
    <property type="term" value="F:transferase activity"/>
    <property type="evidence" value="ECO:0007669"/>
    <property type="project" value="UniProtKB-KW"/>
</dbReference>
<dbReference type="Gene3D" id="3.40.630.30">
    <property type="match status" value="1"/>
</dbReference>
<dbReference type="EMBL" id="QKSB01000003">
    <property type="protein sequence ID" value="PZE17667.1"/>
    <property type="molecule type" value="Genomic_DNA"/>
</dbReference>
<dbReference type="OrthoDB" id="9812988at2"/>
<evidence type="ECO:0000313" key="1">
    <source>
        <dbReference type="EMBL" id="PZE17667.1"/>
    </source>
</evidence>
<dbReference type="AlphaFoldDB" id="A0A2W1N0D1"/>
<dbReference type="Proteomes" id="UP000249248">
    <property type="component" value="Unassembled WGS sequence"/>
</dbReference>
<name>A0A2W1N0D1_9FLAO</name>
<keyword evidence="1" id="KW-0808">Transferase</keyword>
<keyword evidence="2" id="KW-1185">Reference proteome</keyword>
<organism evidence="1 2">
    <name type="scientific">Putridiphycobacter roseus</name>
    <dbReference type="NCBI Taxonomy" id="2219161"/>
    <lineage>
        <taxon>Bacteria</taxon>
        <taxon>Pseudomonadati</taxon>
        <taxon>Bacteroidota</taxon>
        <taxon>Flavobacteriia</taxon>
        <taxon>Flavobacteriales</taxon>
        <taxon>Crocinitomicaceae</taxon>
        <taxon>Putridiphycobacter</taxon>
    </lineage>
</organism>
<proteinExistence type="predicted"/>
<sequence>MNVIITLADKRHFHHAETICNMMSEAALVRGTGIAKRQPEYIQKKMEEGKAILALDKDIPVGFCYIESWENEKYVANSGLITHVNYRNTGLAKAIKKATFDLSKQKYPNAKLFGITTSMAVMKINSNLGYKPVTFSELTQDEKFWDGCNSCHNYDILQRTNKTMCICTGMVCDLKAIPAKGKVHHIGKTHTWNKFTKFLKLRKIRIQKKAKQFPKLNNFINNEK</sequence>
<gene>
    <name evidence="1" type="ORF">DNU06_07505</name>
</gene>
<comment type="caution">
    <text evidence="1">The sequence shown here is derived from an EMBL/GenBank/DDBJ whole genome shotgun (WGS) entry which is preliminary data.</text>
</comment>
<reference evidence="1 2" key="1">
    <citation type="submission" date="2018-06" db="EMBL/GenBank/DDBJ databases">
        <title>The draft genome sequence of Crocinitomix sp. SM1701.</title>
        <authorList>
            <person name="Zhang X."/>
        </authorList>
    </citation>
    <scope>NUCLEOTIDE SEQUENCE [LARGE SCALE GENOMIC DNA]</scope>
    <source>
        <strain evidence="1 2">SM1701</strain>
    </source>
</reference>
<dbReference type="InterPro" id="IPR016181">
    <property type="entry name" value="Acyl_CoA_acyltransferase"/>
</dbReference>
<protein>
    <submittedName>
        <fullName evidence="1">GNAT family N-acetyltransferase</fullName>
    </submittedName>
</protein>
<dbReference type="RefSeq" id="WP_111062627.1">
    <property type="nucleotide sequence ID" value="NZ_JBHUCU010000027.1"/>
</dbReference>